<protein>
    <submittedName>
        <fullName evidence="2">Uncharacterized protein</fullName>
    </submittedName>
</protein>
<evidence type="ECO:0000313" key="2">
    <source>
        <dbReference type="EMBL" id="NJP37576.1"/>
    </source>
</evidence>
<gene>
    <name evidence="2" type="ORF">HCN83_08245</name>
</gene>
<dbReference type="RefSeq" id="WP_168006235.1">
    <property type="nucleotide sequence ID" value="NZ_JAATHJ010000009.1"/>
</dbReference>
<evidence type="ECO:0000313" key="3">
    <source>
        <dbReference type="Proteomes" id="UP000752012"/>
    </source>
</evidence>
<dbReference type="AlphaFoldDB" id="A0A969PSH6"/>
<feature type="region of interest" description="Disordered" evidence="1">
    <location>
        <begin position="1"/>
        <end position="41"/>
    </location>
</feature>
<evidence type="ECO:0000256" key="1">
    <source>
        <dbReference type="SAM" id="MobiDB-lite"/>
    </source>
</evidence>
<feature type="compositionally biased region" description="Basic and acidic residues" evidence="1">
    <location>
        <begin position="1"/>
        <end position="22"/>
    </location>
</feature>
<accession>A0A969PSH6</accession>
<proteinExistence type="predicted"/>
<keyword evidence="3" id="KW-1185">Reference proteome</keyword>
<feature type="region of interest" description="Disordered" evidence="1">
    <location>
        <begin position="74"/>
        <end position="96"/>
    </location>
</feature>
<dbReference type="Proteomes" id="UP000752012">
    <property type="component" value="Unassembled WGS sequence"/>
</dbReference>
<name>A0A969PSH6_9BACI</name>
<sequence length="471" mass="53258">MDHELRQALKEHQPELRDEAKKQSLQAFKSGTIESEPPAKPSRFLTGAVFTGAVAAASISAVLLLPVIDLQPAPVDTNDEQETPVPDENSEMPEDDLESLPYDGPPVDLSLIGENDAMLGSIFNRGIDRRDTESYSVDMEGGNDLLFSLPDEEPFQVEQAGPLSKLTHEVDGGKLELLVIHPDADQAEAEEQKQEMLSFRYSESTSYTLSQVLRKLHDEDVRSPHAGIIPIEEEEASFYSFISETDNEFIDIVETELYGHDIFLKAVYELDQPELRKNTWYTLMFFGFNDVGFVIPGSEGAVHPDIDRPESVDMARRSGASDYQEQTFRLMASEELGLSTYIPEDAEYELFSHESMTEKRITLPAQSEYSFLSLIKLNENFPESDPSDIFEETFPVEEEHREALEVDDGKSFSYYSEASEGNYHAYFLLYELDGERYMTLSYSDYEDYNGGTFFSLAEIITDQAKLISEQE</sequence>
<comment type="caution">
    <text evidence="2">The sequence shown here is derived from an EMBL/GenBank/DDBJ whole genome shotgun (WGS) entry which is preliminary data.</text>
</comment>
<dbReference type="EMBL" id="JAATHJ010000009">
    <property type="protein sequence ID" value="NJP37576.1"/>
    <property type="molecule type" value="Genomic_DNA"/>
</dbReference>
<reference evidence="2 3" key="1">
    <citation type="submission" date="2020-03" db="EMBL/GenBank/DDBJ databases">
        <title>Assessment of the enzymatic potential of alkaline-tolerant lipase obtained from Bacillus luteus H11 (technogenic soil) for the bioremediation of saline soils contaminated with petroleum substances.</title>
        <authorList>
            <person name="Kalwasinska A."/>
        </authorList>
    </citation>
    <scope>NUCLEOTIDE SEQUENCE [LARGE SCALE GENOMIC DNA]</scope>
    <source>
        <strain evidence="2 3">H11</strain>
    </source>
</reference>
<feature type="compositionally biased region" description="Polar residues" evidence="1">
    <location>
        <begin position="23"/>
        <end position="33"/>
    </location>
</feature>
<organism evidence="2 3">
    <name type="scientific">Alkalicoccus luteus</name>
    <dbReference type="NCBI Taxonomy" id="1237094"/>
    <lineage>
        <taxon>Bacteria</taxon>
        <taxon>Bacillati</taxon>
        <taxon>Bacillota</taxon>
        <taxon>Bacilli</taxon>
        <taxon>Bacillales</taxon>
        <taxon>Bacillaceae</taxon>
        <taxon>Alkalicoccus</taxon>
    </lineage>
</organism>